<dbReference type="InterPro" id="IPR036156">
    <property type="entry name" value="Beta-gal/glucu_dom_sf"/>
</dbReference>
<feature type="signal peptide" evidence="6">
    <location>
        <begin position="1"/>
        <end position="23"/>
    </location>
</feature>
<feature type="domain" description="Glycoside hydrolase family 2 immunoglobulin-like beta-sandwich" evidence="7">
    <location>
        <begin position="231"/>
        <end position="338"/>
    </location>
</feature>
<dbReference type="Gene3D" id="2.60.120.260">
    <property type="entry name" value="Galactose-binding domain-like"/>
    <property type="match status" value="1"/>
</dbReference>
<dbReference type="RefSeq" id="WP_256541353.1">
    <property type="nucleotide sequence ID" value="NZ_JANHOH010000012.1"/>
</dbReference>
<comment type="similarity">
    <text evidence="2">Belongs to the glycosyl hydrolase 2 family.</text>
</comment>
<dbReference type="SUPFAM" id="SSF49785">
    <property type="entry name" value="Galactose-binding domain-like"/>
    <property type="match status" value="1"/>
</dbReference>
<keyword evidence="10" id="KW-1185">Reference proteome</keyword>
<keyword evidence="4" id="KW-0378">Hydrolase</keyword>
<dbReference type="InterPro" id="IPR050347">
    <property type="entry name" value="Bact_Beta-galactosidase"/>
</dbReference>
<dbReference type="PANTHER" id="PTHR46323:SF2">
    <property type="entry name" value="BETA-GALACTOSIDASE"/>
    <property type="match status" value="1"/>
</dbReference>
<keyword evidence="6" id="KW-0732">Signal</keyword>
<evidence type="ECO:0000259" key="7">
    <source>
        <dbReference type="Pfam" id="PF00703"/>
    </source>
</evidence>
<dbReference type="PANTHER" id="PTHR46323">
    <property type="entry name" value="BETA-GALACTOSIDASE"/>
    <property type="match status" value="1"/>
</dbReference>
<comment type="catalytic activity">
    <reaction evidence="1">
        <text>Hydrolysis of terminal non-reducing beta-D-galactose residues in beta-D-galactosides.</text>
        <dbReference type="EC" id="3.2.1.23"/>
    </reaction>
</comment>
<dbReference type="InterPro" id="IPR017853">
    <property type="entry name" value="GH"/>
</dbReference>
<dbReference type="Pfam" id="PF00703">
    <property type="entry name" value="Glyco_hydro_2"/>
    <property type="match status" value="1"/>
</dbReference>
<keyword evidence="5" id="KW-0326">Glycosidase</keyword>
<evidence type="ECO:0000256" key="4">
    <source>
        <dbReference type="ARBA" id="ARBA00022801"/>
    </source>
</evidence>
<dbReference type="Proteomes" id="UP001204376">
    <property type="component" value="Unassembled WGS sequence"/>
</dbReference>
<name>A0ABT1T9Q0_9SPHI</name>
<comment type="caution">
    <text evidence="9">The sequence shown here is derived from an EMBL/GenBank/DDBJ whole genome shotgun (WGS) entry which is preliminary data.</text>
</comment>
<dbReference type="EMBL" id="JANHOH010000012">
    <property type="protein sequence ID" value="MCQ6961183.1"/>
    <property type="molecule type" value="Genomic_DNA"/>
</dbReference>
<dbReference type="Pfam" id="PF02837">
    <property type="entry name" value="Glyco_hydro_2_N"/>
    <property type="match status" value="1"/>
</dbReference>
<dbReference type="Gene3D" id="3.20.20.80">
    <property type="entry name" value="Glycosidases"/>
    <property type="match status" value="1"/>
</dbReference>
<accession>A0ABT1T9Q0</accession>
<gene>
    <name evidence="9" type="ORF">NPE20_24635</name>
</gene>
<evidence type="ECO:0000313" key="10">
    <source>
        <dbReference type="Proteomes" id="UP001204376"/>
    </source>
</evidence>
<feature type="chain" id="PRO_5045326854" description="beta-galactosidase" evidence="6">
    <location>
        <begin position="24"/>
        <end position="953"/>
    </location>
</feature>
<dbReference type="EC" id="3.2.1.23" evidence="3"/>
<dbReference type="SUPFAM" id="SSF51445">
    <property type="entry name" value="(Trans)glycosidases"/>
    <property type="match status" value="1"/>
</dbReference>
<proteinExistence type="inferred from homology"/>
<protein>
    <recommendedName>
        <fullName evidence="3">beta-galactosidase</fullName>
        <ecNumber evidence="3">3.2.1.23</ecNumber>
    </recommendedName>
</protein>
<dbReference type="InterPro" id="IPR006102">
    <property type="entry name" value="Ig-like_GH2"/>
</dbReference>
<dbReference type="SUPFAM" id="SSF49303">
    <property type="entry name" value="beta-Galactosidase/glucuronidase domain"/>
    <property type="match status" value="1"/>
</dbReference>
<evidence type="ECO:0000259" key="8">
    <source>
        <dbReference type="Pfam" id="PF02837"/>
    </source>
</evidence>
<evidence type="ECO:0000256" key="2">
    <source>
        <dbReference type="ARBA" id="ARBA00007401"/>
    </source>
</evidence>
<evidence type="ECO:0000256" key="5">
    <source>
        <dbReference type="ARBA" id="ARBA00023295"/>
    </source>
</evidence>
<organism evidence="9 10">
    <name type="scientific">Mucilaginibacter aquariorum</name>
    <dbReference type="NCBI Taxonomy" id="2967225"/>
    <lineage>
        <taxon>Bacteria</taxon>
        <taxon>Pseudomonadati</taxon>
        <taxon>Bacteroidota</taxon>
        <taxon>Sphingobacteriia</taxon>
        <taxon>Sphingobacteriales</taxon>
        <taxon>Sphingobacteriaceae</taxon>
        <taxon>Mucilaginibacter</taxon>
    </lineage>
</organism>
<reference evidence="9 10" key="1">
    <citation type="submission" date="2022-07" db="EMBL/GenBank/DDBJ databases">
        <title>Mucilaginibacter sp. JC4.</title>
        <authorList>
            <person name="Le V."/>
            <person name="Ko S.-R."/>
            <person name="Ahn C.-Y."/>
            <person name="Oh H.-M."/>
        </authorList>
    </citation>
    <scope>NUCLEOTIDE SEQUENCE [LARGE SCALE GENOMIC DNA]</scope>
    <source>
        <strain evidence="9 10">JC4</strain>
    </source>
</reference>
<evidence type="ECO:0000256" key="1">
    <source>
        <dbReference type="ARBA" id="ARBA00001412"/>
    </source>
</evidence>
<sequence length="953" mass="106920">MKKLISLLCIVVMVFAFIFHASAQSLTTGSKGDYHIDLSGSWFFQVDSLDQGIKQQWYNRQLKEKVTLPGSMTTNGKGNNITVSTPWTGSIEDSTWFHNPAYAKYRVPGNVKVPFWLQPDKYYKGAAWYQKSIDVPKAWQGKYIELYIERSHWETTVWVDGKPVGMQNSLATAHVFELSGLKPGRHQITVLIDNRVKSFNVGQNSHSISDHTQSNWNGMVGRLSLNAKPAIYINDIQLYPNIKAKQVTARVSIRNITGKAGDVSLNLLALSNKPGTAKLKPKYVTRRVTKNTVVEVVYPMGDHPLLWSEFTPDTYQMLVKLSSKQAGVDQSIVTFGMREFLTNGTQFTINGQPTFLRGSLECAEFPKTGYPPTDLESWTRIFKICRSYGLNHLRFHSWCPPDAAFEAADNLGFYLQIECSSWANQGATIGDGKALDEYIYNESRSIVKAYGNHPSFCMMAYGNEPAGKNMVKYLSDFVTYWKARDQRRLYTTGAGWPIRNESNFNSTPLPRIQQWGQGLKSIINNEAPRSDYDWADIIKKYKHPTVSHEIGQWCVYPDFKEISQYDGVLKAKNFEIFKDQLEKNGMGALSEDFLQASGKLQVLCYKADIEAALRTPGFGGFQLLGLYDFPGQGTALVGVLNPFWKDKGYVTSKEYSEFCNAVVPLIRLPKMIYLNNETLSAPIEIAQFGAATLKDVAPSWDIKNEKGDILFQGKLNKTSIQPSNGIKLGDINVALAGVKEPSKLKITVYVANYQNSWDVFVYPEILPAIEQQTVISQTLDQKAIETLANGGKVLLTLKKGTLKPNKGGDIAIGFSSIFWNTAWTKSQPPVTLGILCDPKNPALKEFPTQAYSNWQWWDGITHSNAIILTEVSATIKPIVRVIDDWVTARPLGLIFECKVGKGRLIVSGIDLLTDQEKRPEARQLLYSLKSYMNTDSFSPAVEVNLEKITSLYK</sequence>
<dbReference type="InterPro" id="IPR008979">
    <property type="entry name" value="Galactose-bd-like_sf"/>
</dbReference>
<dbReference type="InterPro" id="IPR006104">
    <property type="entry name" value="Glyco_hydro_2_N"/>
</dbReference>
<evidence type="ECO:0000256" key="3">
    <source>
        <dbReference type="ARBA" id="ARBA00012756"/>
    </source>
</evidence>
<evidence type="ECO:0000313" key="9">
    <source>
        <dbReference type="EMBL" id="MCQ6961183.1"/>
    </source>
</evidence>
<evidence type="ECO:0000256" key="6">
    <source>
        <dbReference type="SAM" id="SignalP"/>
    </source>
</evidence>
<feature type="domain" description="Glycosyl hydrolases family 2 sugar binding" evidence="8">
    <location>
        <begin position="38"/>
        <end position="229"/>
    </location>
</feature>